<dbReference type="AlphaFoldDB" id="A0A3M8BB00"/>
<sequence>MIVLLLIVAGLSLYLGHALLYPEKY</sequence>
<dbReference type="Proteomes" id="UP000276178">
    <property type="component" value="Unassembled WGS sequence"/>
</dbReference>
<dbReference type="InterPro" id="IPR011726">
    <property type="entry name" value="KdpF"/>
</dbReference>
<organism evidence="1 2">
    <name type="scientific">Brevibacillus agri</name>
    <dbReference type="NCBI Taxonomy" id="51101"/>
    <lineage>
        <taxon>Bacteria</taxon>
        <taxon>Bacillati</taxon>
        <taxon>Bacillota</taxon>
        <taxon>Bacilli</taxon>
        <taxon>Bacillales</taxon>
        <taxon>Paenibacillaceae</taxon>
        <taxon>Brevibacillus</taxon>
    </lineage>
</organism>
<dbReference type="RefSeq" id="WP_081414785.1">
    <property type="nucleotide sequence ID" value="NZ_CP126078.1"/>
</dbReference>
<dbReference type="EMBL" id="RHHN01000009">
    <property type="protein sequence ID" value="RNB60549.1"/>
    <property type="molecule type" value="Genomic_DNA"/>
</dbReference>
<accession>A0A3M8BB00</accession>
<protein>
    <submittedName>
        <fullName evidence="1">Potassium-transporting ATPase subunit F</fullName>
    </submittedName>
</protein>
<reference evidence="1 2" key="1">
    <citation type="submission" date="2018-10" db="EMBL/GenBank/DDBJ databases">
        <title>Phylogenomics of Brevibacillus.</title>
        <authorList>
            <person name="Dunlap C."/>
        </authorList>
    </citation>
    <scope>NUCLEOTIDE SEQUENCE [LARGE SCALE GENOMIC DNA]</scope>
    <source>
        <strain evidence="1 2">NRRL NRS 1219</strain>
    </source>
</reference>
<dbReference type="Pfam" id="PF09604">
    <property type="entry name" value="Potass_KdpF"/>
    <property type="match status" value="1"/>
</dbReference>
<evidence type="ECO:0000313" key="2">
    <source>
        <dbReference type="Proteomes" id="UP000276178"/>
    </source>
</evidence>
<proteinExistence type="predicted"/>
<dbReference type="GO" id="GO:0005886">
    <property type="term" value="C:plasma membrane"/>
    <property type="evidence" value="ECO:0007669"/>
    <property type="project" value="InterPro"/>
</dbReference>
<dbReference type="GO" id="GO:0008556">
    <property type="term" value="F:P-type potassium transmembrane transporter activity"/>
    <property type="evidence" value="ECO:0007669"/>
    <property type="project" value="InterPro"/>
</dbReference>
<comment type="caution">
    <text evidence="1">The sequence shown here is derived from an EMBL/GenBank/DDBJ whole genome shotgun (WGS) entry which is preliminary data.</text>
</comment>
<name>A0A3M8BB00_9BACL</name>
<evidence type="ECO:0000313" key="1">
    <source>
        <dbReference type="EMBL" id="RNB60549.1"/>
    </source>
</evidence>
<gene>
    <name evidence="1" type="ORF">EB820_03040</name>
</gene>